<accession>A0A238D5E6</accession>
<dbReference type="NCBIfam" id="NF033542">
    <property type="entry name" value="transpos_IS110"/>
    <property type="match status" value="1"/>
</dbReference>
<dbReference type="AlphaFoldDB" id="A0A238D5E6"/>
<dbReference type="EMBL" id="FLMQ01000056">
    <property type="protein sequence ID" value="SBP88548.1"/>
    <property type="molecule type" value="Genomic_DNA"/>
</dbReference>
<dbReference type="Pfam" id="PF02371">
    <property type="entry name" value="Transposase_20"/>
    <property type="match status" value="1"/>
</dbReference>
<dbReference type="InterPro" id="IPR002525">
    <property type="entry name" value="Transp_IS110-like_N"/>
</dbReference>
<sequence length="377" mass="41298">MKGTSPSRVIRAVAWYGIEVPRWEVRSLINSLVLWKGKAMRIVTIGIDLAKNVFAVHGVDAAGKAVLVRPTVPRAKLLELIAALPPCLVGMEACSGAHHWAREFQKFGHTVRLIAPKFVTPYRLSGKRGKNDAADAAAICEAITRPSMRFVPIKSIEQQGQLLVHRARQGFIEQRTATLNRIRGLLSELGIVLPLKAAVVRREALARLEDLPGWANTVIGDLLSEVTRLDERVAQYDQHIRAMARQSAEAQRLMQLSGVGEITATALLSTIGNGRDFKCGRQLCAWLGLVPGQYSSGGKQRLGRITKAGDPYLRSLLVLGARAVLAAAKNKSDPISRWATALAQRRGYWKAVVAIAAKNARMCWAVLSRGEDFRLPT</sequence>
<evidence type="ECO:0000313" key="4">
    <source>
        <dbReference type="Proteomes" id="UP000214566"/>
    </source>
</evidence>
<evidence type="ECO:0000313" key="3">
    <source>
        <dbReference type="EMBL" id="SBP88548.1"/>
    </source>
</evidence>
<feature type="domain" description="Transposase IS110-like N-terminal" evidence="1">
    <location>
        <begin position="45"/>
        <end position="189"/>
    </location>
</feature>
<dbReference type="GO" id="GO:0004803">
    <property type="term" value="F:transposase activity"/>
    <property type="evidence" value="ECO:0007669"/>
    <property type="project" value="InterPro"/>
</dbReference>
<evidence type="ECO:0000259" key="2">
    <source>
        <dbReference type="Pfam" id="PF02371"/>
    </source>
</evidence>
<dbReference type="GO" id="GO:0006313">
    <property type="term" value="P:DNA transposition"/>
    <property type="evidence" value="ECO:0007669"/>
    <property type="project" value="InterPro"/>
</dbReference>
<dbReference type="Pfam" id="PF01548">
    <property type="entry name" value="DEDD_Tnp_IS110"/>
    <property type="match status" value="1"/>
</dbReference>
<gene>
    <name evidence="3" type="ORF">THIARS_70168</name>
</gene>
<dbReference type="PANTHER" id="PTHR33055:SF3">
    <property type="entry name" value="PUTATIVE TRANSPOSASE FOR IS117-RELATED"/>
    <property type="match status" value="1"/>
</dbReference>
<organism evidence="3 4">
    <name type="scientific">Thiomonas delicata</name>
    <name type="common">Thiomonas cuprina</name>
    <dbReference type="NCBI Taxonomy" id="364030"/>
    <lineage>
        <taxon>Bacteria</taxon>
        <taxon>Pseudomonadati</taxon>
        <taxon>Pseudomonadota</taxon>
        <taxon>Betaproteobacteria</taxon>
        <taxon>Burkholderiales</taxon>
        <taxon>Thiomonas</taxon>
    </lineage>
</organism>
<protein>
    <submittedName>
        <fullName evidence="3">Transposase</fullName>
    </submittedName>
</protein>
<feature type="domain" description="Transposase IS116/IS110/IS902 C-terminal" evidence="2">
    <location>
        <begin position="250"/>
        <end position="328"/>
    </location>
</feature>
<dbReference type="InterPro" id="IPR047650">
    <property type="entry name" value="Transpos_IS110"/>
</dbReference>
<dbReference type="PANTHER" id="PTHR33055">
    <property type="entry name" value="TRANSPOSASE FOR INSERTION SEQUENCE ELEMENT IS1111A"/>
    <property type="match status" value="1"/>
</dbReference>
<reference evidence="3 4" key="1">
    <citation type="submission" date="2016-06" db="EMBL/GenBank/DDBJ databases">
        <authorList>
            <person name="Kjaerup R.B."/>
            <person name="Dalgaard T.S."/>
            <person name="Juul-Madsen H.R."/>
        </authorList>
    </citation>
    <scope>NUCLEOTIDE SEQUENCE [LARGE SCALE GENOMIC DNA]</scope>
    <source>
        <strain evidence="3 4">DSM 16361</strain>
    </source>
</reference>
<proteinExistence type="predicted"/>
<evidence type="ECO:0000259" key="1">
    <source>
        <dbReference type="Pfam" id="PF01548"/>
    </source>
</evidence>
<dbReference type="InterPro" id="IPR003346">
    <property type="entry name" value="Transposase_20"/>
</dbReference>
<dbReference type="GO" id="GO:0003677">
    <property type="term" value="F:DNA binding"/>
    <property type="evidence" value="ECO:0007669"/>
    <property type="project" value="InterPro"/>
</dbReference>
<dbReference type="Proteomes" id="UP000214566">
    <property type="component" value="Unassembled WGS sequence"/>
</dbReference>
<name>A0A238D5E6_THIDL</name>
<keyword evidence="4" id="KW-1185">Reference proteome</keyword>